<accession>A0A9D8KBJ0</accession>
<proteinExistence type="predicted"/>
<gene>
    <name evidence="1" type="ORF">JW984_01820</name>
</gene>
<sequence length="46" mass="5332">MGGRDIKLDRWERLDGWERISGEKKCGKDINGKDNNIAVKSEGWNR</sequence>
<name>A0A9D8KBJ0_9DELT</name>
<reference evidence="1" key="1">
    <citation type="journal article" date="2021" name="Environ. Microbiol.">
        <title>Genomic characterization of three novel Desulfobacterota classes expand the metabolic and phylogenetic diversity of the phylum.</title>
        <authorList>
            <person name="Murphy C.L."/>
            <person name="Biggerstaff J."/>
            <person name="Eichhorn A."/>
            <person name="Ewing E."/>
            <person name="Shahan R."/>
            <person name="Soriano D."/>
            <person name="Stewart S."/>
            <person name="VanMol K."/>
            <person name="Walker R."/>
            <person name="Walters P."/>
            <person name="Elshahed M.S."/>
            <person name="Youssef N.H."/>
        </authorList>
    </citation>
    <scope>NUCLEOTIDE SEQUENCE</scope>
    <source>
        <strain evidence="1">Zod_Metabat.24</strain>
    </source>
</reference>
<evidence type="ECO:0000313" key="1">
    <source>
        <dbReference type="EMBL" id="MBN1571914.1"/>
    </source>
</evidence>
<dbReference type="Proteomes" id="UP000809273">
    <property type="component" value="Unassembled WGS sequence"/>
</dbReference>
<dbReference type="EMBL" id="JAFGIX010000009">
    <property type="protein sequence ID" value="MBN1571914.1"/>
    <property type="molecule type" value="Genomic_DNA"/>
</dbReference>
<comment type="caution">
    <text evidence="1">The sequence shown here is derived from an EMBL/GenBank/DDBJ whole genome shotgun (WGS) entry which is preliminary data.</text>
</comment>
<protein>
    <submittedName>
        <fullName evidence="1">Uncharacterized protein</fullName>
    </submittedName>
</protein>
<reference evidence="1" key="2">
    <citation type="submission" date="2021-01" db="EMBL/GenBank/DDBJ databases">
        <authorList>
            <person name="Hahn C.R."/>
            <person name="Youssef N.H."/>
            <person name="Elshahed M."/>
        </authorList>
    </citation>
    <scope>NUCLEOTIDE SEQUENCE</scope>
    <source>
        <strain evidence="1">Zod_Metabat.24</strain>
    </source>
</reference>
<evidence type="ECO:0000313" key="2">
    <source>
        <dbReference type="Proteomes" id="UP000809273"/>
    </source>
</evidence>
<organism evidence="1 2">
    <name type="scientific">Candidatus Zymogenus saltonus</name>
    <dbReference type="NCBI Taxonomy" id="2844893"/>
    <lineage>
        <taxon>Bacteria</taxon>
        <taxon>Deltaproteobacteria</taxon>
        <taxon>Candidatus Zymogenia</taxon>
        <taxon>Candidatus Zymogeniales</taxon>
        <taxon>Candidatus Zymogenaceae</taxon>
        <taxon>Candidatus Zymogenus</taxon>
    </lineage>
</organism>
<dbReference type="AlphaFoldDB" id="A0A9D8KBJ0"/>